<dbReference type="Proteomes" id="UP000282028">
    <property type="component" value="Unassembled WGS sequence"/>
</dbReference>
<dbReference type="GO" id="GO:0000155">
    <property type="term" value="F:phosphorelay sensor kinase activity"/>
    <property type="evidence" value="ECO:0007669"/>
    <property type="project" value="InterPro"/>
</dbReference>
<evidence type="ECO:0000259" key="20">
    <source>
        <dbReference type="PROSITE" id="PS50109"/>
    </source>
</evidence>
<evidence type="ECO:0000256" key="4">
    <source>
        <dbReference type="ARBA" id="ARBA00012438"/>
    </source>
</evidence>
<accession>A0A3M8C722</accession>
<evidence type="ECO:0000256" key="14">
    <source>
        <dbReference type="ARBA" id="ARBA00023136"/>
    </source>
</evidence>
<comment type="catalytic activity">
    <reaction evidence="1">
        <text>ATP + protein L-histidine = ADP + protein N-phospho-L-histidine.</text>
        <dbReference type="EC" id="2.7.13.3"/>
    </reaction>
</comment>
<comment type="subunit">
    <text evidence="15">At low DSF concentrations, interacts with RpfF.</text>
</comment>
<feature type="modified residue" description="Phosphohistidine" evidence="18">
    <location>
        <position position="723"/>
    </location>
</feature>
<dbReference type="SUPFAM" id="SSF47384">
    <property type="entry name" value="Homodimeric domain of signal transducing histidine kinase"/>
    <property type="match status" value="1"/>
</dbReference>
<keyword evidence="24" id="KW-1185">Reference proteome</keyword>
<evidence type="ECO:0000256" key="17">
    <source>
        <dbReference type="ARBA" id="ARBA00074306"/>
    </source>
</evidence>
<keyword evidence="11" id="KW-0067">ATP-binding</keyword>
<evidence type="ECO:0000256" key="1">
    <source>
        <dbReference type="ARBA" id="ARBA00000085"/>
    </source>
</evidence>
<evidence type="ECO:0000256" key="6">
    <source>
        <dbReference type="ARBA" id="ARBA00022553"/>
    </source>
</evidence>
<dbReference type="SUPFAM" id="SSF55874">
    <property type="entry name" value="ATPase domain of HSP90 chaperone/DNA topoisomerase II/histidine kinase"/>
    <property type="match status" value="1"/>
</dbReference>
<dbReference type="InterPro" id="IPR036890">
    <property type="entry name" value="HATPase_C_sf"/>
</dbReference>
<dbReference type="CDD" id="cd00082">
    <property type="entry name" value="HisKA"/>
    <property type="match status" value="1"/>
</dbReference>
<evidence type="ECO:0000256" key="13">
    <source>
        <dbReference type="ARBA" id="ARBA00023012"/>
    </source>
</evidence>
<name>A0A3M8C722_9BACL</name>
<dbReference type="InterPro" id="IPR011006">
    <property type="entry name" value="CheY-like_superfamily"/>
</dbReference>
<keyword evidence="12" id="KW-1133">Transmembrane helix</keyword>
<dbReference type="SMART" id="SM00388">
    <property type="entry name" value="HisKA"/>
    <property type="match status" value="1"/>
</dbReference>
<evidence type="ECO:0000256" key="15">
    <source>
        <dbReference type="ARBA" id="ARBA00064003"/>
    </source>
</evidence>
<keyword evidence="7" id="KW-0808">Transferase</keyword>
<dbReference type="SUPFAM" id="SSF52172">
    <property type="entry name" value="CheY-like"/>
    <property type="match status" value="2"/>
</dbReference>
<dbReference type="CDD" id="cd17546">
    <property type="entry name" value="REC_hyHK_CKI1_RcsC-like"/>
    <property type="match status" value="1"/>
</dbReference>
<dbReference type="InterPro" id="IPR008207">
    <property type="entry name" value="Sig_transdc_His_kin_Hpt_dom"/>
</dbReference>
<evidence type="ECO:0000256" key="19">
    <source>
        <dbReference type="PROSITE-ProRule" id="PRU00169"/>
    </source>
</evidence>
<keyword evidence="6 19" id="KW-0597">Phosphoprotein</keyword>
<comment type="caution">
    <text evidence="23">The sequence shown here is derived from an EMBL/GenBank/DDBJ whole genome shotgun (WGS) entry which is preliminary data.</text>
</comment>
<evidence type="ECO:0000313" key="24">
    <source>
        <dbReference type="Proteomes" id="UP000282028"/>
    </source>
</evidence>
<gene>
    <name evidence="23" type="ORF">EDM52_16390</name>
</gene>
<dbReference type="InterPro" id="IPR003594">
    <property type="entry name" value="HATPase_dom"/>
</dbReference>
<evidence type="ECO:0000259" key="22">
    <source>
        <dbReference type="PROSITE" id="PS50894"/>
    </source>
</evidence>
<evidence type="ECO:0000256" key="5">
    <source>
        <dbReference type="ARBA" id="ARBA00022475"/>
    </source>
</evidence>
<keyword evidence="5" id="KW-1003">Cell membrane</keyword>
<keyword evidence="8" id="KW-0812">Transmembrane</keyword>
<dbReference type="SMART" id="SM00448">
    <property type="entry name" value="REC"/>
    <property type="match status" value="1"/>
</dbReference>
<keyword evidence="9" id="KW-0547">Nucleotide-binding</keyword>
<protein>
    <recommendedName>
        <fullName evidence="17">Circadian input-output histidine kinase CikA</fullName>
        <ecNumber evidence="4">2.7.13.3</ecNumber>
    </recommendedName>
    <alternativeName>
        <fullName evidence="16">Sensory/regulatory protein RpfC</fullName>
    </alternativeName>
</protein>
<sequence length="780" mass="88300">MKNRQKQSDALSSQVQDKMRQTLQNLQNVVFTYTKREDGVFIYTLYEGKIAEELGLTTDTIFGKTLHQVFTAEKADYLTRFYTEAYKGITVTYEFEYAGKMFHNVLSPIIEHGEVVEVVGSAIDISDRKTMELQLAKARDQALLSSRLKSEFLSTMSHEIRTPMNGIIGMIDLLLQSPLNDEQQRYANIVKTSAHSLLAIINDILDFSKMEAGKMQLEIIDFDLLALMEDTVELMAAKASGKQLPLYLYVDPSLPSIWRGDSGRIRQVLLNLIGNAIKFTNTGEIAIRVTAKTDHAQIPTLSISVRDTGIGIPKEDAHRLFQPFTQINGSASRQFAGTGLGLSICKHIAQLMDGEVSFESEVNKGSTFTFTIPLEVVQDQQAESRQMSALPPKLRILCILNNQRDYEHIREYLSSLGVQSHYAQNAELAASLFLPSKQVPYDCLIVDCEENDLLPLYSVINHPINLKMIKIHSSLPFAKESKTASVQPLLFDSYLSRPIKQSQLLYLLSDKKRQTQRLPHLPGETQPGNAMASKSDFQILLTEDNEINAEIVTLQLKQLGLHPHLAKNGLEALGYTAKHRYDLIFMDCQMPEMNGFETTRRIRQSELSTGLHVPIIALTANAMREDRDLCLEAGMDDYLSKPFTFEQLQAILEKWLPGVIPTNQILFDDQKVIHLFRRGAHPEGQEKWHAFIQTFERQNTKAMAQLKEAILQKDQPFFTRILHSTKSGCAFIGAISLVELLAQMEEMDCNSNQREALTYLSAVQREFWRVHEYLRGLQTS</sequence>
<feature type="modified residue" description="4-aspartylphosphate" evidence="19">
    <location>
        <position position="587"/>
    </location>
</feature>
<reference evidence="23 24" key="1">
    <citation type="submission" date="2018-10" db="EMBL/GenBank/DDBJ databases">
        <title>Phylogenomics of Brevibacillus.</title>
        <authorList>
            <person name="Dunlap C."/>
        </authorList>
    </citation>
    <scope>NUCLEOTIDE SEQUENCE [LARGE SCALE GENOMIC DNA]</scope>
    <source>
        <strain evidence="23 24">JCM 12215</strain>
    </source>
</reference>
<evidence type="ECO:0000256" key="2">
    <source>
        <dbReference type="ARBA" id="ARBA00004651"/>
    </source>
</evidence>
<dbReference type="InterPro" id="IPR005467">
    <property type="entry name" value="His_kinase_dom"/>
</dbReference>
<dbReference type="PRINTS" id="PR00344">
    <property type="entry name" value="BCTRLSENSOR"/>
</dbReference>
<dbReference type="Gene3D" id="3.30.565.10">
    <property type="entry name" value="Histidine kinase-like ATPase, C-terminal domain"/>
    <property type="match status" value="1"/>
</dbReference>
<comment type="similarity">
    <text evidence="3">In the N-terminal section; belongs to the phytochrome family.</text>
</comment>
<organism evidence="23 24">
    <name type="scientific">Brevibacillus invocatus</name>
    <dbReference type="NCBI Taxonomy" id="173959"/>
    <lineage>
        <taxon>Bacteria</taxon>
        <taxon>Bacillati</taxon>
        <taxon>Bacillota</taxon>
        <taxon>Bacilli</taxon>
        <taxon>Bacillales</taxon>
        <taxon>Paenibacillaceae</taxon>
        <taxon>Brevibacillus</taxon>
    </lineage>
</organism>
<evidence type="ECO:0000256" key="3">
    <source>
        <dbReference type="ARBA" id="ARBA00006402"/>
    </source>
</evidence>
<dbReference type="PROSITE" id="PS50110">
    <property type="entry name" value="RESPONSE_REGULATORY"/>
    <property type="match status" value="2"/>
</dbReference>
<feature type="modified residue" description="4-aspartylphosphate" evidence="19">
    <location>
        <position position="447"/>
    </location>
</feature>
<dbReference type="PANTHER" id="PTHR45339:SF1">
    <property type="entry name" value="HYBRID SIGNAL TRANSDUCTION HISTIDINE KINASE J"/>
    <property type="match status" value="1"/>
</dbReference>
<dbReference type="PROSITE" id="PS50894">
    <property type="entry name" value="HPT"/>
    <property type="match status" value="1"/>
</dbReference>
<dbReference type="Pfam" id="PF01627">
    <property type="entry name" value="Hpt"/>
    <property type="match status" value="1"/>
</dbReference>
<evidence type="ECO:0000256" key="12">
    <source>
        <dbReference type="ARBA" id="ARBA00022989"/>
    </source>
</evidence>
<comment type="subcellular location">
    <subcellularLocation>
        <location evidence="2">Cell membrane</location>
        <topology evidence="2">Multi-pass membrane protein</topology>
    </subcellularLocation>
</comment>
<dbReference type="Pfam" id="PF02518">
    <property type="entry name" value="HATPase_c"/>
    <property type="match status" value="1"/>
</dbReference>
<dbReference type="Gene3D" id="1.20.120.160">
    <property type="entry name" value="HPT domain"/>
    <property type="match status" value="1"/>
</dbReference>
<feature type="domain" description="Response regulatory" evidence="21">
    <location>
        <begin position="395"/>
        <end position="512"/>
    </location>
</feature>
<dbReference type="InterPro" id="IPR003661">
    <property type="entry name" value="HisK_dim/P_dom"/>
</dbReference>
<dbReference type="PANTHER" id="PTHR45339">
    <property type="entry name" value="HYBRID SIGNAL TRANSDUCTION HISTIDINE KINASE J"/>
    <property type="match status" value="1"/>
</dbReference>
<feature type="domain" description="HPt" evidence="22">
    <location>
        <begin position="684"/>
        <end position="777"/>
    </location>
</feature>
<dbReference type="EMBL" id="RHHR01000029">
    <property type="protein sequence ID" value="RNB71253.1"/>
    <property type="molecule type" value="Genomic_DNA"/>
</dbReference>
<evidence type="ECO:0000256" key="10">
    <source>
        <dbReference type="ARBA" id="ARBA00022777"/>
    </source>
</evidence>
<evidence type="ECO:0000256" key="9">
    <source>
        <dbReference type="ARBA" id="ARBA00022741"/>
    </source>
</evidence>
<evidence type="ECO:0000256" key="16">
    <source>
        <dbReference type="ARBA" id="ARBA00068150"/>
    </source>
</evidence>
<evidence type="ECO:0000256" key="8">
    <source>
        <dbReference type="ARBA" id="ARBA00022692"/>
    </source>
</evidence>
<feature type="domain" description="Histidine kinase" evidence="20">
    <location>
        <begin position="155"/>
        <end position="376"/>
    </location>
</feature>
<dbReference type="Gene3D" id="3.30.450.20">
    <property type="entry name" value="PAS domain"/>
    <property type="match status" value="1"/>
</dbReference>
<dbReference type="SUPFAM" id="SSF55785">
    <property type="entry name" value="PYP-like sensor domain (PAS domain)"/>
    <property type="match status" value="1"/>
</dbReference>
<dbReference type="SUPFAM" id="SSF47226">
    <property type="entry name" value="Histidine-containing phosphotransfer domain, HPT domain"/>
    <property type="match status" value="1"/>
</dbReference>
<dbReference type="SMART" id="SM00387">
    <property type="entry name" value="HATPase_c"/>
    <property type="match status" value="1"/>
</dbReference>
<dbReference type="PROSITE" id="PS50109">
    <property type="entry name" value="HIS_KIN"/>
    <property type="match status" value="1"/>
</dbReference>
<dbReference type="InterPro" id="IPR036641">
    <property type="entry name" value="HPT_dom_sf"/>
</dbReference>
<dbReference type="InterPro" id="IPR004358">
    <property type="entry name" value="Sig_transdc_His_kin-like_C"/>
</dbReference>
<dbReference type="FunFam" id="1.10.287.130:FF:000002">
    <property type="entry name" value="Two-component osmosensing histidine kinase"/>
    <property type="match status" value="1"/>
</dbReference>
<evidence type="ECO:0000256" key="18">
    <source>
        <dbReference type="PROSITE-ProRule" id="PRU00110"/>
    </source>
</evidence>
<dbReference type="Pfam" id="PF00072">
    <property type="entry name" value="Response_reg"/>
    <property type="match status" value="1"/>
</dbReference>
<keyword evidence="10" id="KW-0418">Kinase</keyword>
<dbReference type="InterPro" id="IPR001789">
    <property type="entry name" value="Sig_transdc_resp-reg_receiver"/>
</dbReference>
<proteinExistence type="inferred from homology"/>
<evidence type="ECO:0000256" key="7">
    <source>
        <dbReference type="ARBA" id="ARBA00022679"/>
    </source>
</evidence>
<dbReference type="Pfam" id="PF00512">
    <property type="entry name" value="HisKA"/>
    <property type="match status" value="1"/>
</dbReference>
<dbReference type="RefSeq" id="WP_122910049.1">
    <property type="nucleotide sequence ID" value="NZ_CBCSBE010000009.1"/>
</dbReference>
<evidence type="ECO:0000256" key="11">
    <source>
        <dbReference type="ARBA" id="ARBA00022840"/>
    </source>
</evidence>
<dbReference type="EC" id="2.7.13.3" evidence="4"/>
<keyword evidence="13" id="KW-0902">Two-component regulatory system</keyword>
<evidence type="ECO:0000313" key="23">
    <source>
        <dbReference type="EMBL" id="RNB71253.1"/>
    </source>
</evidence>
<dbReference type="GO" id="GO:0005524">
    <property type="term" value="F:ATP binding"/>
    <property type="evidence" value="ECO:0007669"/>
    <property type="project" value="UniProtKB-KW"/>
</dbReference>
<dbReference type="GO" id="GO:0005886">
    <property type="term" value="C:plasma membrane"/>
    <property type="evidence" value="ECO:0007669"/>
    <property type="project" value="UniProtKB-SubCell"/>
</dbReference>
<dbReference type="OrthoDB" id="9790669at2"/>
<evidence type="ECO:0000259" key="21">
    <source>
        <dbReference type="PROSITE" id="PS50110"/>
    </source>
</evidence>
<dbReference type="InterPro" id="IPR035965">
    <property type="entry name" value="PAS-like_dom_sf"/>
</dbReference>
<dbReference type="Gene3D" id="1.10.287.130">
    <property type="match status" value="1"/>
</dbReference>
<keyword evidence="14" id="KW-0472">Membrane</keyword>
<dbReference type="Gene3D" id="3.40.50.2300">
    <property type="match status" value="1"/>
</dbReference>
<dbReference type="CDD" id="cd16922">
    <property type="entry name" value="HATPase_EvgS-ArcB-TorS-like"/>
    <property type="match status" value="1"/>
</dbReference>
<dbReference type="InterPro" id="IPR036097">
    <property type="entry name" value="HisK_dim/P_sf"/>
</dbReference>
<dbReference type="FunFam" id="3.30.565.10:FF:000010">
    <property type="entry name" value="Sensor histidine kinase RcsC"/>
    <property type="match status" value="1"/>
</dbReference>
<dbReference type="AlphaFoldDB" id="A0A3M8C722"/>
<feature type="domain" description="Response regulatory" evidence="21">
    <location>
        <begin position="538"/>
        <end position="656"/>
    </location>
</feature>